<dbReference type="PANTHER" id="PTHR36305">
    <property type="entry name" value="PHOSPHATIDYLGLYCEROPHOSPHATASE A"/>
    <property type="match status" value="1"/>
</dbReference>
<keyword evidence="4" id="KW-1185">Reference proteome</keyword>
<proteinExistence type="predicted"/>
<feature type="transmembrane region" description="Helical" evidence="1">
    <location>
        <begin position="88"/>
        <end position="111"/>
    </location>
</feature>
<dbReference type="AlphaFoldDB" id="C6HU41"/>
<dbReference type="InterPro" id="IPR036681">
    <property type="entry name" value="PgpA-like_sf"/>
</dbReference>
<dbReference type="InterPro" id="IPR007686">
    <property type="entry name" value="YutG/PgpA"/>
</dbReference>
<dbReference type="Pfam" id="PF04608">
    <property type="entry name" value="PgpA"/>
    <property type="match status" value="1"/>
</dbReference>
<feature type="domain" description="YutG/PgpA" evidence="2">
    <location>
        <begin position="12"/>
        <end position="149"/>
    </location>
</feature>
<dbReference type="EMBL" id="GG693852">
    <property type="protein sequence ID" value="EES53969.1"/>
    <property type="molecule type" value="Genomic_DNA"/>
</dbReference>
<sequence>MASPPRPSLWFWIYSTGGIGRSPWAPGSLASAACALFWWLAPPVGLPLYLTLLLLLSVVGVVASEQAIRDTGLKDPSVVVIDEWLGQGVALLAVPHSWWGGGLAFVFFRVFDILKPPPVSFLERAPGGIGIMLDDLGAGLLAALLLHYLFLLFPASGGGML</sequence>
<keyword evidence="1" id="KW-0812">Transmembrane</keyword>
<evidence type="ECO:0000259" key="2">
    <source>
        <dbReference type="Pfam" id="PF04608"/>
    </source>
</evidence>
<dbReference type="CDD" id="cd06971">
    <property type="entry name" value="PgpA"/>
    <property type="match status" value="1"/>
</dbReference>
<dbReference type="GO" id="GO:0008962">
    <property type="term" value="F:phosphatidylglycerophosphatase activity"/>
    <property type="evidence" value="ECO:0007669"/>
    <property type="project" value="InterPro"/>
</dbReference>
<dbReference type="GO" id="GO:0006629">
    <property type="term" value="P:lipid metabolic process"/>
    <property type="evidence" value="ECO:0007669"/>
    <property type="project" value="InterPro"/>
</dbReference>
<dbReference type="PANTHER" id="PTHR36305:SF1">
    <property type="entry name" value="PHOSPHATIDYLGLYCEROPHOSPHATASE A"/>
    <property type="match status" value="1"/>
</dbReference>
<dbReference type="SUPFAM" id="SSF101307">
    <property type="entry name" value="YutG-like"/>
    <property type="match status" value="1"/>
</dbReference>
<evidence type="ECO:0000313" key="4">
    <source>
        <dbReference type="Proteomes" id="UP000009374"/>
    </source>
</evidence>
<feature type="transmembrane region" description="Helical" evidence="1">
    <location>
        <begin position="132"/>
        <end position="153"/>
    </location>
</feature>
<evidence type="ECO:0000313" key="3">
    <source>
        <dbReference type="EMBL" id="EES53969.1"/>
    </source>
</evidence>
<keyword evidence="1" id="KW-0472">Membrane</keyword>
<dbReference type="PIRSF" id="PIRSF006162">
    <property type="entry name" value="PgpA"/>
    <property type="match status" value="1"/>
</dbReference>
<dbReference type="PROSITE" id="PS51257">
    <property type="entry name" value="PROKAR_LIPOPROTEIN"/>
    <property type="match status" value="1"/>
</dbReference>
<feature type="transmembrane region" description="Helical" evidence="1">
    <location>
        <begin position="48"/>
        <end position="68"/>
    </location>
</feature>
<accession>C6HU41</accession>
<organism evidence="3 4">
    <name type="scientific">Leptospirillum ferrodiazotrophum</name>
    <dbReference type="NCBI Taxonomy" id="412449"/>
    <lineage>
        <taxon>Bacteria</taxon>
        <taxon>Pseudomonadati</taxon>
        <taxon>Nitrospirota</taxon>
        <taxon>Nitrospiria</taxon>
        <taxon>Nitrospirales</taxon>
        <taxon>Nitrospiraceae</taxon>
        <taxon>Leptospirillum</taxon>
    </lineage>
</organism>
<dbReference type="Proteomes" id="UP000009374">
    <property type="component" value="Unassembled WGS sequence"/>
</dbReference>
<keyword evidence="1" id="KW-1133">Transmembrane helix</keyword>
<protein>
    <submittedName>
        <fullName evidence="3">Phosphatidylglycerophosphatase A</fullName>
    </submittedName>
</protein>
<reference evidence="3 4" key="1">
    <citation type="journal article" date="2009" name="Appl. Environ. Microbiol.">
        <title>Community genomic and proteomic analyses of chemoautotrophic iron-oxidizing "Leptospirillum rubarum" (Group II) and "Leptospirillum ferrodiazotrophum" (Group III) bacteria in acid mine drainage biofilms.</title>
        <authorList>
            <person name="Goltsman D.S."/>
            <person name="Denef V.J."/>
            <person name="Singer S.W."/>
            <person name="VerBerkmoes N.C."/>
            <person name="Lefsrud M."/>
            <person name="Mueller R.S."/>
            <person name="Dick G.J."/>
            <person name="Sun C.L."/>
            <person name="Wheeler K.E."/>
            <person name="Zemla A."/>
            <person name="Baker B.J."/>
            <person name="Hauser L."/>
            <person name="Land M."/>
            <person name="Shah M.B."/>
            <person name="Thelen M.P."/>
            <person name="Hettich R.L."/>
            <person name="Banfield J.F."/>
        </authorList>
    </citation>
    <scope>NUCLEOTIDE SEQUENCE [LARGE SCALE GENOMIC DNA]</scope>
</reference>
<dbReference type="InterPro" id="IPR026037">
    <property type="entry name" value="PgpA"/>
</dbReference>
<evidence type="ECO:0000256" key="1">
    <source>
        <dbReference type="SAM" id="Phobius"/>
    </source>
</evidence>
<name>C6HU41_9BACT</name>
<gene>
    <name evidence="3" type="ORF">UBAL3_44810106</name>
</gene>